<name>A0A436ZQN9_ARTFL</name>
<dbReference type="VEuPathDB" id="FungiDB:DFL_008979"/>
<feature type="compositionally biased region" description="Basic and acidic residues" evidence="1">
    <location>
        <begin position="7"/>
        <end position="20"/>
    </location>
</feature>
<keyword evidence="3" id="KW-1185">Reference proteome</keyword>
<dbReference type="Proteomes" id="UP000283090">
    <property type="component" value="Unassembled WGS sequence"/>
</dbReference>
<dbReference type="OrthoDB" id="5425342at2759"/>
<gene>
    <name evidence="2" type="ORF">DFL_008979</name>
</gene>
<reference evidence="2 3" key="1">
    <citation type="submission" date="2019-01" db="EMBL/GenBank/DDBJ databases">
        <title>Intercellular communication is required for trap formation in the nematode-trapping fungus Duddingtonia flagrans.</title>
        <authorList>
            <person name="Youssar L."/>
            <person name="Wernet V."/>
            <person name="Hensel N."/>
            <person name="Hildebrandt H.-G."/>
            <person name="Fischer R."/>
        </authorList>
    </citation>
    <scope>NUCLEOTIDE SEQUENCE [LARGE SCALE GENOMIC DNA]</scope>
    <source>
        <strain evidence="2 3">CBS H-5679</strain>
    </source>
</reference>
<feature type="region of interest" description="Disordered" evidence="1">
    <location>
        <begin position="1"/>
        <end position="46"/>
    </location>
</feature>
<evidence type="ECO:0000256" key="1">
    <source>
        <dbReference type="SAM" id="MobiDB-lite"/>
    </source>
</evidence>
<evidence type="ECO:0000313" key="2">
    <source>
        <dbReference type="EMBL" id="RVD81102.1"/>
    </source>
</evidence>
<sequence>MGRLKANTREVPERSLETRPKARGQPKAKDPFQQGHHKAPRIYRKDHSPLIHSIVEDAISRGASHKEILELLAPHGNWNKNALNYLLKKHYSRKNLKLEDAAFVSEEIKRAELEGRQIPEFVHLGRSGRRVKATVIKRLRKEDHKFYNIDLDKSGESRKVRVVEPSEDYLQMHFPGDVNMGPFEEADGYFELIPGAVSYLNTFENPGADVAFSEPRTITGLQHRGLDAFDSPWEPIEPNSLPFLVDDVSPVQNYTEKAPQPDWVSGFWDDFDLQGWLQETIPAELESLDILINTLKFELNKNWGWAQAQTRHERGSIVTEESGGPNGDYGNLGYMDSPEAWAEYGLPKLNQWVKMGQVIALEVLTRTVVERKTSGIENLYTCYERLGKKWTPTSTTFLYFMDWDTTNMAPPPHILFSMFESRESIPLEIREACQDNLLQFDVPPPGVRELESQELHRIFRANFSDVVRISQTHKENERWNRGLTTMAVHLLTIEERFGPDHYFLIRALFRFTSVMERAELQSINDKDIIPLLFILLNKLSRLKLEDSLTGDIPHALIHLYRSLVRIRHFLGAKKVLVHYKKHKMKLGPWDEDLHQNKMMMLTGMELLHNAQDGTQRAKGLRYLRQVMRFFDKRSMSVLSFLNNQGNSVACFDFLQIGKYLRFAGSAGEAIFSFLISIEHSGMKPEYELSARKYEGVFELGVCYEIMGLPLKALTCFHYDYEYRKRADLLDTANPTIEALRRNLQKCGLSQRVRPTNHILMIPQAKLEKYLKTCQEIGVVDDKGRTDLEGNNDPVPAIEVSVSPGDWLDDEYGSSFDVGSSATISTTIDTLEDINPH</sequence>
<dbReference type="AlphaFoldDB" id="A0A436ZQN9"/>
<protein>
    <submittedName>
        <fullName evidence="2">Uncharacterized protein</fullName>
    </submittedName>
</protein>
<comment type="caution">
    <text evidence="2">The sequence shown here is derived from an EMBL/GenBank/DDBJ whole genome shotgun (WGS) entry which is preliminary data.</text>
</comment>
<dbReference type="EMBL" id="SAEB01000012">
    <property type="protein sequence ID" value="RVD81102.1"/>
    <property type="molecule type" value="Genomic_DNA"/>
</dbReference>
<organism evidence="2 3">
    <name type="scientific">Arthrobotrys flagrans</name>
    <name type="common">Nematode-trapping fungus</name>
    <name type="synonym">Trichothecium flagrans</name>
    <dbReference type="NCBI Taxonomy" id="97331"/>
    <lineage>
        <taxon>Eukaryota</taxon>
        <taxon>Fungi</taxon>
        <taxon>Dikarya</taxon>
        <taxon>Ascomycota</taxon>
        <taxon>Pezizomycotina</taxon>
        <taxon>Orbiliomycetes</taxon>
        <taxon>Orbiliales</taxon>
        <taxon>Orbiliaceae</taxon>
        <taxon>Arthrobotrys</taxon>
    </lineage>
</organism>
<proteinExistence type="predicted"/>
<dbReference type="GeneID" id="93591290"/>
<accession>A0A436ZQN9</accession>
<evidence type="ECO:0000313" key="3">
    <source>
        <dbReference type="Proteomes" id="UP000283090"/>
    </source>
</evidence>
<dbReference type="RefSeq" id="XP_067486646.1">
    <property type="nucleotide sequence ID" value="XM_067638792.1"/>
</dbReference>